<dbReference type="Gene3D" id="1.10.150.400">
    <property type="match status" value="1"/>
</dbReference>
<organism evidence="1 2">
    <name type="scientific">Selenomonas ruminantium</name>
    <dbReference type="NCBI Taxonomy" id="971"/>
    <lineage>
        <taxon>Bacteria</taxon>
        <taxon>Bacillati</taxon>
        <taxon>Bacillota</taxon>
        <taxon>Negativicutes</taxon>
        <taxon>Selenomonadales</taxon>
        <taxon>Selenomonadaceae</taxon>
        <taxon>Selenomonas</taxon>
    </lineage>
</organism>
<sequence>MGGIPANIYDCLKSPIVIYGLGDETSKFISEWKNKISIVGLLDGYLEDGEMFGYPIITMQDVIDGNVPMILVIARPGSCKAIAKRISASCIANHIKLFDIRGNDLLSSNKNHCVIGYDYAKTSAALDEKIEKCDVVSFDLFDTLVMRKVYSYTDVFPLLDIKLRKRGIIIPDFIRLRLFAEKELSRNNAPTLEEIYGRVLSLVGGSFISAEELAELEWQIDFQTMIPRKSMCAKFCDIVSQGKNVAIVTDTYYSKEKIEKLLNRYKLQGYSYLLVSCEEHKSKTTGLYEKLKSKVEGKQVLHVGDDEIADVVEPSKFGITTFRIYSGSDLFDLLCNDNVCFNDDISDHVIAGLFIARLFNNPFQFGYNSFSVDNDRDIGYAFFAPIISEFVFWIKNKIKNEDYTQILFCSRDGYLIGKLYRRIDDVTKSIYFLTSRIAAIRAGIEGETDIASVDRMNFFGNKDKEMFVRFGLSNANISEKNRVETIVNKAKQQRINYCRYADKSGLKNTKTALFDFVAKGTVQLYLQRILGMNFKGFYFIQLEPSSMKNKGVKVEPFYDDAEKDKSVMFDNYYILETIITSPYPQVLEFDKMGNPVFADETRSAENINCISEVQNGIVEFFDDYLDILPGDAETVNKNLGEGLLALINRVRIGSKAFLSLKVEDPFFGRMTDINDVLGS</sequence>
<dbReference type="InterPro" id="IPR036412">
    <property type="entry name" value="HAD-like_sf"/>
</dbReference>
<evidence type="ECO:0000313" key="2">
    <source>
        <dbReference type="Proteomes" id="UP000183639"/>
    </source>
</evidence>
<reference evidence="1 2" key="1">
    <citation type="submission" date="2016-10" db="EMBL/GenBank/DDBJ databases">
        <authorList>
            <person name="de Groot N.N."/>
        </authorList>
    </citation>
    <scope>NUCLEOTIDE SEQUENCE [LARGE SCALE GENOMIC DNA]</scope>
    <source>
        <strain evidence="1 2">Z108</strain>
    </source>
</reference>
<proteinExistence type="predicted"/>
<dbReference type="OrthoDB" id="9802794at2"/>
<dbReference type="EMBL" id="FOQK01000004">
    <property type="protein sequence ID" value="SFH76608.1"/>
    <property type="molecule type" value="Genomic_DNA"/>
</dbReference>
<dbReference type="SUPFAM" id="SSF56784">
    <property type="entry name" value="HAD-like"/>
    <property type="match status" value="1"/>
</dbReference>
<evidence type="ECO:0008006" key="3">
    <source>
        <dbReference type="Google" id="ProtNLM"/>
    </source>
</evidence>
<name>A0A1I3CQG7_SELRU</name>
<accession>A0A1I3CQG7</accession>
<evidence type="ECO:0000313" key="1">
    <source>
        <dbReference type="EMBL" id="SFH76608.1"/>
    </source>
</evidence>
<protein>
    <recommendedName>
        <fullName evidence="3">Haloacid dehalogenase-like hydrolase</fullName>
    </recommendedName>
</protein>
<dbReference type="RefSeq" id="WP_075442373.1">
    <property type="nucleotide sequence ID" value="NZ_FOQK01000004.1"/>
</dbReference>
<gene>
    <name evidence="1" type="ORF">SAMN04487861_10465</name>
</gene>
<dbReference type="InterPro" id="IPR023214">
    <property type="entry name" value="HAD_sf"/>
</dbReference>
<dbReference type="AlphaFoldDB" id="A0A1I3CQG7"/>
<dbReference type="Gene3D" id="3.40.50.1000">
    <property type="entry name" value="HAD superfamily/HAD-like"/>
    <property type="match status" value="1"/>
</dbReference>
<dbReference type="Proteomes" id="UP000183639">
    <property type="component" value="Unassembled WGS sequence"/>
</dbReference>